<dbReference type="EMBL" id="NRGP01000011">
    <property type="protein sequence ID" value="PCC46999.1"/>
    <property type="molecule type" value="Genomic_DNA"/>
</dbReference>
<dbReference type="Proteomes" id="UP000234289">
    <property type="component" value="Unassembled WGS sequence"/>
</dbReference>
<evidence type="ECO:0000313" key="8">
    <source>
        <dbReference type="EMBL" id="PCC51535.1"/>
    </source>
</evidence>
<evidence type="ECO:0000313" key="19">
    <source>
        <dbReference type="Proteomes" id="UP000234300"/>
    </source>
</evidence>
<dbReference type="Proteomes" id="UP000283000">
    <property type="component" value="Chromosome"/>
</dbReference>
<dbReference type="Proteomes" id="UP000217720">
    <property type="component" value="Unassembled WGS sequence"/>
</dbReference>
<evidence type="ECO:0000313" key="12">
    <source>
        <dbReference type="EMBL" id="TGD37596.1"/>
    </source>
</evidence>
<gene>
    <name evidence="9" type="ORF">BAUR9175_00801</name>
    <name evidence="11" type="ORF">BAUR920_02319</name>
    <name evidence="10" type="ORF">BAURA86_00973</name>
    <name evidence="2" type="ORF">BLSMQ_3410</name>
    <name evidence="8" type="ORF">CIK62_03260</name>
    <name evidence="7" type="ORF">CIK64_07810</name>
    <name evidence="6" type="ORF">CIK65_11070</name>
    <name evidence="5" type="ORF">CIK79_05565</name>
    <name evidence="3" type="ORF">CXR23_18125</name>
    <name evidence="4" type="ORF">CXR27_17350</name>
    <name evidence="12" type="ORF">EB834_14930</name>
</gene>
<evidence type="ECO:0000313" key="16">
    <source>
        <dbReference type="Proteomes" id="UP000218377"/>
    </source>
</evidence>
<dbReference type="EMBL" id="CP025334">
    <property type="protein sequence ID" value="AZT98557.1"/>
    <property type="molecule type" value="Genomic_DNA"/>
</dbReference>
<keyword evidence="20" id="KW-1185">Reference proteome</keyword>
<dbReference type="EMBL" id="NRGQ01000013">
    <property type="protein sequence ID" value="PCC42774.1"/>
    <property type="molecule type" value="Genomic_DNA"/>
</dbReference>
<accession>A0A2A3X258</accession>
<reference evidence="13" key="2">
    <citation type="submission" date="2016-09" db="EMBL/GenBank/DDBJ databases">
        <title>Complete Genome Sequence of Brevibacterium linens SMQ-1335.</title>
        <authorList>
            <person name="de Melo A.G."/>
            <person name="Labrie S.J."/>
            <person name="Dumaresq J."/>
            <person name="Roberts R.J."/>
            <person name="Tremblay D.M."/>
            <person name="Moineau S."/>
        </authorList>
    </citation>
    <scope>NUCLEOTIDE SEQUENCE [LARGE SCALE GENOMIC DNA]</scope>
    <source>
        <strain evidence="13">SMQ-1335</strain>
    </source>
</reference>
<reference evidence="18 20" key="5">
    <citation type="submission" date="2017-03" db="EMBL/GenBank/DDBJ databases">
        <authorList>
            <person name="Monnet C."/>
        </authorList>
    </citation>
    <scope>NUCLEOTIDE SEQUENCE [LARGE SCALE GENOMIC DNA]</scope>
    <source>
        <strain evidence="20">ATCC 9175</strain>
        <strain evidence="18">CNRZ 920</strain>
    </source>
</reference>
<dbReference type="EMBL" id="FXZG01000013">
    <property type="protein sequence ID" value="SMX88989.1"/>
    <property type="molecule type" value="Genomic_DNA"/>
</dbReference>
<dbReference type="eggNOG" id="ENOG5033F6E">
    <property type="taxonomic scope" value="Bacteria"/>
</dbReference>
<dbReference type="AlphaFoldDB" id="A0A1D7W7X9"/>
<evidence type="ECO:0000313" key="17">
    <source>
        <dbReference type="Proteomes" id="UP000218620"/>
    </source>
</evidence>
<reference evidence="21 22" key="8">
    <citation type="submission" date="2019-01" db="EMBL/GenBank/DDBJ databases">
        <title>Comparative genomic analysis of Brevibacterium aurantiacum sheds light on its evolution and its adaptation to smear-ripened cheeses.</title>
        <authorList>
            <person name="Moineau S."/>
        </authorList>
    </citation>
    <scope>NUCLEOTIDE SEQUENCE [LARGE SCALE GENOMIC DNA]</scope>
    <source>
        <strain evidence="3 22">SMQ-1417</strain>
        <strain evidence="4 21">SMQ-1420</strain>
    </source>
</reference>
<dbReference type="Proteomes" id="UP000282731">
    <property type="component" value="Chromosome"/>
</dbReference>
<evidence type="ECO:0000313" key="13">
    <source>
        <dbReference type="Proteomes" id="UP000094793"/>
    </source>
</evidence>
<feature type="transmembrane region" description="Helical" evidence="1">
    <location>
        <begin position="88"/>
        <end position="108"/>
    </location>
</feature>
<dbReference type="EMBL" id="FXZB01000004">
    <property type="protein sequence ID" value="SMX68939.1"/>
    <property type="molecule type" value="Genomic_DNA"/>
</dbReference>
<dbReference type="Proteomes" id="UP000217564">
    <property type="component" value="Unassembled WGS sequence"/>
</dbReference>
<keyword evidence="1" id="KW-1133">Transmembrane helix</keyword>
<evidence type="ECO:0000313" key="14">
    <source>
        <dbReference type="Proteomes" id="UP000217564"/>
    </source>
</evidence>
<dbReference type="EMBL" id="CP017150">
    <property type="protein sequence ID" value="AOP55110.1"/>
    <property type="molecule type" value="Genomic_DNA"/>
</dbReference>
<evidence type="ECO:0000313" key="10">
    <source>
        <dbReference type="EMBL" id="SMX78583.1"/>
    </source>
</evidence>
<keyword evidence="1" id="KW-0812">Transmembrane</keyword>
<dbReference type="Proteomes" id="UP000234300">
    <property type="component" value="Unassembled WGS sequence"/>
</dbReference>
<evidence type="ECO:0000313" key="11">
    <source>
        <dbReference type="EMBL" id="SMX88989.1"/>
    </source>
</evidence>
<dbReference type="Proteomes" id="UP000234525">
    <property type="component" value="Unassembled WGS sequence"/>
</dbReference>
<dbReference type="KEGG" id="blin:BLSMQ_3410"/>
<feature type="transmembrane region" description="Helical" evidence="1">
    <location>
        <begin position="55"/>
        <end position="82"/>
    </location>
</feature>
<dbReference type="Proteomes" id="UP000218620">
    <property type="component" value="Unassembled WGS sequence"/>
</dbReference>
<evidence type="ECO:0000313" key="3">
    <source>
        <dbReference type="EMBL" id="AZT94823.1"/>
    </source>
</evidence>
<protein>
    <submittedName>
        <fullName evidence="2">Ribose/xylose/arabinose/galactoside ABC-type transport systems, permease component</fullName>
    </submittedName>
</protein>
<evidence type="ECO:0000313" key="20">
    <source>
        <dbReference type="Proteomes" id="UP000234525"/>
    </source>
</evidence>
<evidence type="ECO:0000313" key="21">
    <source>
        <dbReference type="Proteomes" id="UP000282731"/>
    </source>
</evidence>
<evidence type="ECO:0000313" key="7">
    <source>
        <dbReference type="EMBL" id="PCC46999.1"/>
    </source>
</evidence>
<evidence type="ECO:0000313" key="18">
    <source>
        <dbReference type="Proteomes" id="UP000234289"/>
    </source>
</evidence>
<reference evidence="21 22" key="6">
    <citation type="submission" date="2017-12" db="EMBL/GenBank/DDBJ databases">
        <authorList>
            <person name="Levesque S."/>
        </authorList>
    </citation>
    <scope>NUCLEOTIDE SEQUENCE [LARGE SCALE GENOMIC DNA]</scope>
    <source>
        <strain evidence="3 22">SMQ-1417</strain>
        <strain evidence="4 21">SMQ-1420</strain>
    </source>
</reference>
<dbReference type="PATRIC" id="fig|1703.10.peg.3521"/>
<accession>A0A1D7W7X9</accession>
<dbReference type="OrthoDB" id="4990644at2"/>
<dbReference type="EMBL" id="RHFF01000015">
    <property type="protein sequence ID" value="TGD37596.1"/>
    <property type="molecule type" value="Genomic_DNA"/>
</dbReference>
<reference evidence="14 15" key="3">
    <citation type="journal article" date="2017" name="Elife">
        <title>Extensive horizontal gene transfer in cheese-associated bacteria.</title>
        <authorList>
            <person name="Bonham K.S."/>
            <person name="Wolfe B.E."/>
            <person name="Dutton R.J."/>
        </authorList>
    </citation>
    <scope>NUCLEOTIDE SEQUENCE [LARGE SCALE GENOMIC DNA]</scope>
    <source>
        <strain evidence="8 15">900_6</strain>
        <strain evidence="7 14">947_7</strain>
        <strain evidence="6 17">962_8</strain>
        <strain evidence="5 16">JB5</strain>
    </source>
</reference>
<evidence type="ECO:0000313" key="23">
    <source>
        <dbReference type="Proteomes" id="UP000297736"/>
    </source>
</evidence>
<dbReference type="GeneID" id="60907665"/>
<reference evidence="9 19" key="4">
    <citation type="submission" date="2017-03" db="EMBL/GenBank/DDBJ databases">
        <authorList>
            <person name="Afonso C.L."/>
            <person name="Miller P.J."/>
            <person name="Scott M.A."/>
            <person name="Spackman E."/>
            <person name="Goraichik I."/>
            <person name="Dimitrov K.M."/>
            <person name="Suarez D.L."/>
            <person name="Swayne D.E."/>
        </authorList>
    </citation>
    <scope>NUCLEOTIDE SEQUENCE [LARGE SCALE GENOMIC DNA]</scope>
    <source>
        <strain evidence="10">8</strain>
        <strain evidence="19">8(6)</strain>
        <strain evidence="9">ATCC 9175</strain>
        <strain evidence="11">CNRZ 920</strain>
    </source>
</reference>
<proteinExistence type="predicted"/>
<dbReference type="EMBL" id="FXZI01000002">
    <property type="protein sequence ID" value="SMX78583.1"/>
    <property type="molecule type" value="Genomic_DNA"/>
</dbReference>
<name>A0A1D7W7X9_BREAU</name>
<accession>A0A2H1I164</accession>
<dbReference type="Proteomes" id="UP000297736">
    <property type="component" value="Unassembled WGS sequence"/>
</dbReference>
<reference evidence="2" key="1">
    <citation type="submission" date="2016-09" db="EMBL/GenBank/DDBJ databases">
        <title>Complete Genome Sequence of Brevibacterium aurantiacum SMQ-1335.</title>
        <authorList>
            <person name="de Melo A.G."/>
            <person name="Labrie S.J."/>
            <person name="Dumaresq J."/>
            <person name="Roberts R.J."/>
            <person name="Tremblay D.M."/>
            <person name="Moineau S."/>
        </authorList>
    </citation>
    <scope>NUCLEOTIDE SEQUENCE</scope>
    <source>
        <strain evidence="2">SMQ-1335</strain>
    </source>
</reference>
<keyword evidence="1" id="KW-0472">Membrane</keyword>
<sequence length="128" mass="13426">MPRTTIGLGVVLIAVGVIAYVATAFASWTALIPAILGAVLLICGLIALKKQKLGIHIALVVAILGIFGTAMNVMQIGALIAGEAERPAAVITSIITFVLLIIYVVMGVRSFIAARRWKNSAQTESAQR</sequence>
<evidence type="ECO:0000313" key="4">
    <source>
        <dbReference type="EMBL" id="AZT98557.1"/>
    </source>
</evidence>
<reference evidence="12 23" key="7">
    <citation type="submission" date="2018-10" db="EMBL/GenBank/DDBJ databases">
        <title>Brevibacterium genomes from Austrain hard cheese rinds.</title>
        <authorList>
            <person name="Anast J.M."/>
            <person name="Dzieciol M."/>
            <person name="Schultz D.L."/>
            <person name="Mann E."/>
            <person name="Wagner M."/>
            <person name="Schmitz-Esser S."/>
        </authorList>
    </citation>
    <scope>NUCLEOTIDE SEQUENCE [LARGE SCALE GENOMIC DNA]</scope>
    <source>
        <strain evidence="12 23">L261</strain>
    </source>
</reference>
<dbReference type="Proteomes" id="UP000218377">
    <property type="component" value="Unassembled WGS sequence"/>
</dbReference>
<dbReference type="EMBL" id="NRGO01000004">
    <property type="protein sequence ID" value="PCC51535.1"/>
    <property type="molecule type" value="Genomic_DNA"/>
</dbReference>
<feature type="transmembrane region" description="Helical" evidence="1">
    <location>
        <begin position="29"/>
        <end position="48"/>
    </location>
</feature>
<dbReference type="Proteomes" id="UP000094793">
    <property type="component" value="Chromosome"/>
</dbReference>
<evidence type="ECO:0000313" key="6">
    <source>
        <dbReference type="EMBL" id="PCC42774.1"/>
    </source>
</evidence>
<dbReference type="RefSeq" id="WP_009882545.1">
    <property type="nucleotide sequence ID" value="NZ_AAGP01000008.1"/>
</dbReference>
<dbReference type="EMBL" id="NRGX01000001">
    <property type="protein sequence ID" value="PCC17802.1"/>
    <property type="molecule type" value="Genomic_DNA"/>
</dbReference>
<organism evidence="2 13">
    <name type="scientific">Brevibacterium aurantiacum</name>
    <dbReference type="NCBI Taxonomy" id="273384"/>
    <lineage>
        <taxon>Bacteria</taxon>
        <taxon>Bacillati</taxon>
        <taxon>Actinomycetota</taxon>
        <taxon>Actinomycetes</taxon>
        <taxon>Micrococcales</taxon>
        <taxon>Brevibacteriaceae</taxon>
        <taxon>Brevibacterium</taxon>
    </lineage>
</organism>
<evidence type="ECO:0000313" key="22">
    <source>
        <dbReference type="Proteomes" id="UP000283000"/>
    </source>
</evidence>
<dbReference type="EMBL" id="CP025330">
    <property type="protein sequence ID" value="AZT94823.1"/>
    <property type="molecule type" value="Genomic_DNA"/>
</dbReference>
<evidence type="ECO:0000313" key="5">
    <source>
        <dbReference type="EMBL" id="PCC17802.1"/>
    </source>
</evidence>
<evidence type="ECO:0000256" key="1">
    <source>
        <dbReference type="SAM" id="Phobius"/>
    </source>
</evidence>
<evidence type="ECO:0000313" key="15">
    <source>
        <dbReference type="Proteomes" id="UP000217720"/>
    </source>
</evidence>
<evidence type="ECO:0000313" key="2">
    <source>
        <dbReference type="EMBL" id="AOP55110.1"/>
    </source>
</evidence>
<evidence type="ECO:0000313" key="9">
    <source>
        <dbReference type="EMBL" id="SMX68939.1"/>
    </source>
</evidence>